<dbReference type="Pfam" id="PF04328">
    <property type="entry name" value="Sel_put"/>
    <property type="match status" value="1"/>
</dbReference>
<comment type="caution">
    <text evidence="1">The sequence shown here is derived from an EMBL/GenBank/DDBJ whole genome shotgun (WGS) entry which is preliminary data.</text>
</comment>
<keyword evidence="2" id="KW-1185">Reference proteome</keyword>
<accession>A0ABS4QDN5</accession>
<organism evidence="1 2">
    <name type="scientific">Nocardia goodfellowii</name>
    <dbReference type="NCBI Taxonomy" id="882446"/>
    <lineage>
        <taxon>Bacteria</taxon>
        <taxon>Bacillati</taxon>
        <taxon>Actinomycetota</taxon>
        <taxon>Actinomycetes</taxon>
        <taxon>Mycobacteriales</taxon>
        <taxon>Nocardiaceae</taxon>
        <taxon>Nocardia</taxon>
    </lineage>
</organism>
<dbReference type="InterPro" id="IPR007423">
    <property type="entry name" value="Sel_put"/>
</dbReference>
<sequence length="80" mass="9478">MTNPVVPQGGRSPRPAALRRLLDGVRALLRWYNAIIGGQDYQRYVAHLRREHPGCEIPTERQYWRDRYDEAERKPQNRCC</sequence>
<dbReference type="Proteomes" id="UP001519325">
    <property type="component" value="Unassembled WGS sequence"/>
</dbReference>
<name>A0ABS4QDN5_9NOCA</name>
<proteinExistence type="predicted"/>
<gene>
    <name evidence="1" type="ORF">BJ987_002119</name>
</gene>
<evidence type="ECO:0000313" key="1">
    <source>
        <dbReference type="EMBL" id="MBP2189218.1"/>
    </source>
</evidence>
<reference evidence="1 2" key="1">
    <citation type="submission" date="2021-03" db="EMBL/GenBank/DDBJ databases">
        <title>Sequencing the genomes of 1000 actinobacteria strains.</title>
        <authorList>
            <person name="Klenk H.-P."/>
        </authorList>
    </citation>
    <scope>NUCLEOTIDE SEQUENCE [LARGE SCALE GENOMIC DNA]</scope>
    <source>
        <strain evidence="1 2">DSM 45516</strain>
    </source>
</reference>
<evidence type="ECO:0000313" key="2">
    <source>
        <dbReference type="Proteomes" id="UP001519325"/>
    </source>
</evidence>
<dbReference type="EMBL" id="JAGGMR010000001">
    <property type="protein sequence ID" value="MBP2189218.1"/>
    <property type="molecule type" value="Genomic_DNA"/>
</dbReference>
<protein>
    <submittedName>
        <fullName evidence="1">Uncharacterized short protein YbdD (DUF466 family)</fullName>
    </submittedName>
</protein>